<accession>A0ACC3AXR3</accession>
<reference evidence="1 2" key="1">
    <citation type="journal article" date="2023" name="ACS Omega">
        <title>Identification of the Neoaspergillic Acid Biosynthesis Gene Cluster by Establishing an In Vitro CRISPR-Ribonucleoprotein Genetic System in Aspergillus melleus.</title>
        <authorList>
            <person name="Yuan B."/>
            <person name="Grau M.F."/>
            <person name="Murata R.M."/>
            <person name="Torok T."/>
            <person name="Venkateswaran K."/>
            <person name="Stajich J.E."/>
            <person name="Wang C.C.C."/>
        </authorList>
    </citation>
    <scope>NUCLEOTIDE SEQUENCE [LARGE SCALE GENOMIC DNA]</scope>
    <source>
        <strain evidence="1 2">IMV 1140</strain>
    </source>
</reference>
<sequence length="107" mass="11570">MKFKAGIKVSSGGLYATHWLGAKLFAGYISGSATMSIAAPVAACAFGTAAAVYFIPWGSLISWIKRAVSKIWSLLGSVWNWLKERFSTFSTAAEDLPPPYRPMEFAS</sequence>
<keyword evidence="2" id="KW-1185">Reference proteome</keyword>
<name>A0ACC3AXR3_9EURO</name>
<organism evidence="1 2">
    <name type="scientific">Aspergillus melleus</name>
    <dbReference type="NCBI Taxonomy" id="138277"/>
    <lineage>
        <taxon>Eukaryota</taxon>
        <taxon>Fungi</taxon>
        <taxon>Dikarya</taxon>
        <taxon>Ascomycota</taxon>
        <taxon>Pezizomycotina</taxon>
        <taxon>Eurotiomycetes</taxon>
        <taxon>Eurotiomycetidae</taxon>
        <taxon>Eurotiales</taxon>
        <taxon>Aspergillaceae</taxon>
        <taxon>Aspergillus</taxon>
        <taxon>Aspergillus subgen. Circumdati</taxon>
    </lineage>
</organism>
<comment type="caution">
    <text evidence="1">The sequence shown here is derived from an EMBL/GenBank/DDBJ whole genome shotgun (WGS) entry which is preliminary data.</text>
</comment>
<proteinExistence type="predicted"/>
<protein>
    <submittedName>
        <fullName evidence="1">Uncharacterized protein</fullName>
    </submittedName>
</protein>
<dbReference type="Proteomes" id="UP001177260">
    <property type="component" value="Unassembled WGS sequence"/>
</dbReference>
<evidence type="ECO:0000313" key="2">
    <source>
        <dbReference type="Proteomes" id="UP001177260"/>
    </source>
</evidence>
<gene>
    <name evidence="1" type="ORF">N8T08_007440</name>
</gene>
<dbReference type="EMBL" id="JAOPJF010000048">
    <property type="protein sequence ID" value="KAK1142636.1"/>
    <property type="molecule type" value="Genomic_DNA"/>
</dbReference>
<evidence type="ECO:0000313" key="1">
    <source>
        <dbReference type="EMBL" id="KAK1142636.1"/>
    </source>
</evidence>